<dbReference type="AlphaFoldDB" id="A0A4Y8RQ36"/>
<evidence type="ECO:0000313" key="8">
    <source>
        <dbReference type="EMBL" id="TFF25466.1"/>
    </source>
</evidence>
<evidence type="ECO:0008006" key="10">
    <source>
        <dbReference type="Google" id="ProtNLM"/>
    </source>
</evidence>
<dbReference type="GO" id="GO:0016051">
    <property type="term" value="P:carbohydrate biosynthetic process"/>
    <property type="evidence" value="ECO:0007669"/>
    <property type="project" value="InterPro"/>
</dbReference>
<gene>
    <name evidence="8" type="ORF">E3C22_08945</name>
</gene>
<keyword evidence="7" id="KW-0325">Glycoprotein</keyword>
<comment type="caution">
    <text evidence="8">The sequence shown here is derived from an EMBL/GenBank/DDBJ whole genome shotgun (WGS) entry which is preliminary data.</text>
</comment>
<reference evidence="8 9" key="1">
    <citation type="submission" date="2019-03" db="EMBL/GenBank/DDBJ databases">
        <title>Jiella endophytica sp. nov., a novel endophytic bacterium isolated from root of Ficus microcarpa Linn. f.</title>
        <authorList>
            <person name="Tuo L."/>
        </authorList>
    </citation>
    <scope>NUCLEOTIDE SEQUENCE [LARGE SCALE GENOMIC DNA]</scope>
    <source>
        <strain evidence="8 9">CBS5Q-3</strain>
    </source>
</reference>
<evidence type="ECO:0000256" key="5">
    <source>
        <dbReference type="ARBA" id="ARBA00023034"/>
    </source>
</evidence>
<keyword evidence="2" id="KW-0808">Transferase</keyword>
<organism evidence="8 9">
    <name type="scientific">Jiella endophytica</name>
    <dbReference type="NCBI Taxonomy" id="2558362"/>
    <lineage>
        <taxon>Bacteria</taxon>
        <taxon>Pseudomonadati</taxon>
        <taxon>Pseudomonadota</taxon>
        <taxon>Alphaproteobacteria</taxon>
        <taxon>Hyphomicrobiales</taxon>
        <taxon>Aurantimonadaceae</taxon>
        <taxon>Jiella</taxon>
    </lineage>
</organism>
<keyword evidence="5" id="KW-0333">Golgi apparatus</keyword>
<evidence type="ECO:0000256" key="6">
    <source>
        <dbReference type="ARBA" id="ARBA00023136"/>
    </source>
</evidence>
<keyword evidence="6" id="KW-0472">Membrane</keyword>
<dbReference type="EMBL" id="SOZD01000002">
    <property type="protein sequence ID" value="TFF25466.1"/>
    <property type="molecule type" value="Genomic_DNA"/>
</dbReference>
<name>A0A4Y8RQ36_9HYPH</name>
<dbReference type="PANTHER" id="PTHR12137:SF54">
    <property type="entry name" value="CARBOHYDRATE SULFOTRANSFERASE"/>
    <property type="match status" value="1"/>
</dbReference>
<proteinExistence type="predicted"/>
<dbReference type="InterPro" id="IPR005331">
    <property type="entry name" value="Sulfotransferase"/>
</dbReference>
<evidence type="ECO:0000313" key="9">
    <source>
        <dbReference type="Proteomes" id="UP000298179"/>
    </source>
</evidence>
<protein>
    <recommendedName>
        <fullName evidence="10">Sulfotransferase family protein</fullName>
    </recommendedName>
</protein>
<evidence type="ECO:0000256" key="3">
    <source>
        <dbReference type="ARBA" id="ARBA00022692"/>
    </source>
</evidence>
<evidence type="ECO:0000256" key="7">
    <source>
        <dbReference type="ARBA" id="ARBA00023180"/>
    </source>
</evidence>
<dbReference type="OrthoDB" id="1407035at2"/>
<accession>A0A4Y8RQ36</accession>
<evidence type="ECO:0000256" key="2">
    <source>
        <dbReference type="ARBA" id="ARBA00022679"/>
    </source>
</evidence>
<keyword evidence="4" id="KW-1133">Transmembrane helix</keyword>
<evidence type="ECO:0000256" key="1">
    <source>
        <dbReference type="ARBA" id="ARBA00004323"/>
    </source>
</evidence>
<sequence>MDDTAWCSEVALFNYNLRHFDETLFAKLRSFRYAPRNFKSLNEDIGYFFSRIDYYVSLESLVRGYPVGKLLRENFSGGLLNYLLAAKNAGCFGHFGNAVDPVRFAVHFPTSETTLIWIPKNANTAVKRQLLQFEPEERRAKIRKHLFHETLQAEFGLDRLTWAKARPENTTIVVRNPYERIVSCYLDKFAGPVMRGGEFEGFVKTHIGAALALLDIDAPPERSLSFAEFISYVEHTPAYAWDDHWRPQFPFTFAYPDARLIPTSRLDLLTPRRPVKRANASVGAEFRPAEKLTGEFAETLPEKLTSSSITSYNQLVTPSLMARLRMLYGADEPLWEKALATAAADRAPARKRRQ</sequence>
<dbReference type="Pfam" id="PF03567">
    <property type="entry name" value="Sulfotransfer_2"/>
    <property type="match status" value="1"/>
</dbReference>
<keyword evidence="3" id="KW-0812">Transmembrane</keyword>
<keyword evidence="9" id="KW-1185">Reference proteome</keyword>
<comment type="subcellular location">
    <subcellularLocation>
        <location evidence="1">Golgi apparatus membrane</location>
        <topology evidence="1">Single-pass type II membrane protein</topology>
    </subcellularLocation>
</comment>
<dbReference type="GO" id="GO:0016020">
    <property type="term" value="C:membrane"/>
    <property type="evidence" value="ECO:0007669"/>
    <property type="project" value="InterPro"/>
</dbReference>
<dbReference type="InterPro" id="IPR018011">
    <property type="entry name" value="Carb_sulfotrans_8-10"/>
</dbReference>
<dbReference type="GO" id="GO:0008146">
    <property type="term" value="F:sulfotransferase activity"/>
    <property type="evidence" value="ECO:0007669"/>
    <property type="project" value="InterPro"/>
</dbReference>
<dbReference type="Proteomes" id="UP000298179">
    <property type="component" value="Unassembled WGS sequence"/>
</dbReference>
<dbReference type="PANTHER" id="PTHR12137">
    <property type="entry name" value="CARBOHYDRATE SULFOTRANSFERASE"/>
    <property type="match status" value="1"/>
</dbReference>
<evidence type="ECO:0000256" key="4">
    <source>
        <dbReference type="ARBA" id="ARBA00022989"/>
    </source>
</evidence>